<dbReference type="AlphaFoldDB" id="Q5JKI9"/>
<evidence type="ECO:0000256" key="1">
    <source>
        <dbReference type="SAM" id="MobiDB-lite"/>
    </source>
</evidence>
<dbReference type="EMBL" id="AP004073">
    <property type="protein sequence ID" value="BAD88020.1"/>
    <property type="molecule type" value="Genomic_DNA"/>
</dbReference>
<feature type="compositionally biased region" description="Polar residues" evidence="1">
    <location>
        <begin position="145"/>
        <end position="157"/>
    </location>
</feature>
<sequence>MRQQGRRQGLCSGLLGFGGDSVAAVDQRRPRHRQSGVEAVQVASCVFPPSLRSAGFTHCRRSATSKLPSPAIPPAPAETRRQQIMRRIIDLICLLELRWGRACEHTGLEQWSERGSRPGCFDLTSNFLERRVVGHHPHLSLSGMALSTSSWPRSKSGTGAPPPPDGRRRPPPAVSVASAYTAAPTTPHILAHLTTVGVHDSELRDRFHVGVGVQRPRR</sequence>
<organism evidence="2">
    <name type="scientific">Oryza sativa subsp. japonica</name>
    <name type="common">Rice</name>
    <dbReference type="NCBI Taxonomy" id="39947"/>
    <lineage>
        <taxon>Eukaryota</taxon>
        <taxon>Viridiplantae</taxon>
        <taxon>Streptophyta</taxon>
        <taxon>Embryophyta</taxon>
        <taxon>Tracheophyta</taxon>
        <taxon>Spermatophyta</taxon>
        <taxon>Magnoliopsida</taxon>
        <taxon>Liliopsida</taxon>
        <taxon>Poales</taxon>
        <taxon>Poaceae</taxon>
        <taxon>BOP clade</taxon>
        <taxon>Oryzoideae</taxon>
        <taxon>Oryzeae</taxon>
        <taxon>Oryzinae</taxon>
        <taxon>Oryza</taxon>
        <taxon>Oryza sativa</taxon>
    </lineage>
</organism>
<feature type="region of interest" description="Disordered" evidence="1">
    <location>
        <begin position="145"/>
        <end position="174"/>
    </location>
</feature>
<accession>Q5JKI9</accession>
<dbReference type="Proteomes" id="UP000817658">
    <property type="component" value="Chromosome 1"/>
</dbReference>
<protein>
    <submittedName>
        <fullName evidence="2">Uncharacterized protein</fullName>
    </submittedName>
</protein>
<gene>
    <name evidence="2" type="primary">P0614D08.29</name>
</gene>
<evidence type="ECO:0000313" key="2">
    <source>
        <dbReference type="EMBL" id="BAD88020.1"/>
    </source>
</evidence>
<name>Q5JKI9_ORYSJ</name>
<proteinExistence type="predicted"/>
<reference evidence="2" key="1">
    <citation type="journal article" date="2002" name="Nature">
        <title>The genome sequence and structure of rice chromosome 1.</title>
        <authorList>
            <person name="Sasaki T."/>
            <person name="Matsumoto T."/>
            <person name="Yamamoto K."/>
            <person name="Sakata K."/>
            <person name="Baba T."/>
            <person name="Katayose Y."/>
            <person name="Wu J."/>
            <person name="Niimura Y."/>
            <person name="Cheng Z."/>
            <person name="Nagamura Y."/>
            <person name="Antonio B.A."/>
            <person name="Kanamori H."/>
            <person name="Hosokawa S."/>
            <person name="Masukawa M."/>
            <person name="Arikawa K."/>
            <person name="Chiden Y."/>
            <person name="Hayashi M."/>
            <person name="Okamoto M."/>
            <person name="Ando T."/>
            <person name="Aoki H."/>
            <person name="Arita K."/>
            <person name="Hamada M."/>
            <person name="Harada C."/>
            <person name="Hijishita S."/>
            <person name="Honda M."/>
            <person name="Ichikawa Y."/>
            <person name="Idonuma A."/>
            <person name="Iijima M."/>
            <person name="Ikeda M."/>
            <person name="Ikeno M."/>
            <person name="Itoh S."/>
            <person name="Itoh T."/>
            <person name="Itoh Y."/>
            <person name="Itoh Y."/>
            <person name="Iwabuchi A."/>
            <person name="Kamiya K."/>
            <person name="Karasawa W."/>
            <person name="Katagiri S."/>
            <person name="Kikuta A."/>
            <person name="Kobayashi N."/>
            <person name="Kono I."/>
            <person name="Machita K."/>
            <person name="Maehara T."/>
            <person name="Mizuno H."/>
            <person name="Mizubayashi T."/>
            <person name="Mukai Y."/>
            <person name="Nagasaki H."/>
            <person name="Nakashima M."/>
            <person name="Nakama Y."/>
            <person name="Nakamichi Y."/>
            <person name="Nakamura M."/>
            <person name="Namiki N."/>
            <person name="Negishi M."/>
            <person name="Ohta I."/>
            <person name="Ono N."/>
            <person name="Saji S."/>
            <person name="Sakai K."/>
            <person name="Shibata M."/>
            <person name="Shimokawa T."/>
            <person name="Shomura A."/>
            <person name="Song J."/>
            <person name="Takazaki Y."/>
            <person name="Terasawa K."/>
            <person name="Tsuji K."/>
            <person name="Waki K."/>
            <person name="Yamagata H."/>
            <person name="Yamane H."/>
            <person name="Yoshiki S."/>
            <person name="Yoshihara R."/>
            <person name="Yukawa K."/>
            <person name="Zhong H."/>
            <person name="Iwama H."/>
            <person name="Endo T."/>
            <person name="Ito H."/>
            <person name="Hahn J.H."/>
            <person name="Kim H.I."/>
            <person name="Eun M.Y."/>
            <person name="Yano M."/>
            <person name="Jiang J."/>
            <person name="Gojobori T."/>
        </authorList>
    </citation>
    <scope>NUCLEOTIDE SEQUENCE [LARGE SCALE GENOMIC DNA]</scope>
</reference>